<evidence type="ECO:0000313" key="1">
    <source>
        <dbReference type="EMBL" id="WAS93141.1"/>
    </source>
</evidence>
<organism evidence="1 2">
    <name type="scientific">Nannocystis punicea</name>
    <dbReference type="NCBI Taxonomy" id="2995304"/>
    <lineage>
        <taxon>Bacteria</taxon>
        <taxon>Pseudomonadati</taxon>
        <taxon>Myxococcota</taxon>
        <taxon>Polyangia</taxon>
        <taxon>Nannocystales</taxon>
        <taxon>Nannocystaceae</taxon>
        <taxon>Nannocystis</taxon>
    </lineage>
</organism>
<reference evidence="1" key="1">
    <citation type="submission" date="2022-11" db="EMBL/GenBank/DDBJ databases">
        <title>Minimal conservation of predation-associated metabolite biosynthetic gene clusters underscores biosynthetic potential of Myxococcota including descriptions for ten novel species: Archangium lansinium sp. nov., Myxococcus landrumus sp. nov., Nannocystis bai.</title>
        <authorList>
            <person name="Ahearne A."/>
            <person name="Stevens C."/>
            <person name="Dowd S."/>
        </authorList>
    </citation>
    <scope>NUCLEOTIDE SEQUENCE</scope>
    <source>
        <strain evidence="1">Fl3</strain>
    </source>
</reference>
<protein>
    <submittedName>
        <fullName evidence="1">DUF6086 family protein</fullName>
    </submittedName>
</protein>
<dbReference type="Proteomes" id="UP001164459">
    <property type="component" value="Chromosome"/>
</dbReference>
<accession>A0ABY7H1L2</accession>
<evidence type="ECO:0000313" key="2">
    <source>
        <dbReference type="Proteomes" id="UP001164459"/>
    </source>
</evidence>
<gene>
    <name evidence="1" type="ORF">O0S08_43820</name>
</gene>
<dbReference type="RefSeq" id="WP_269035467.1">
    <property type="nucleotide sequence ID" value="NZ_CP114040.1"/>
</dbReference>
<dbReference type="Pfam" id="PF19564">
    <property type="entry name" value="DUF6086"/>
    <property type="match status" value="1"/>
</dbReference>
<dbReference type="EMBL" id="CP114040">
    <property type="protein sequence ID" value="WAS93141.1"/>
    <property type="molecule type" value="Genomic_DNA"/>
</dbReference>
<proteinExistence type="predicted"/>
<keyword evidence="2" id="KW-1185">Reference proteome</keyword>
<name>A0ABY7H1L2_9BACT</name>
<sequence length="135" mass="14490">MGIIFEHNGDAVWEPSQGLGRLFVHQIRGVEKLLGLDSGVGDVINDECQIDPARLKPFVIALDRKLSSGGNETLSSLLGGCFAVAAGLYAACHPRDELDLSRIGAALKHRGELLVSGRTRARAIFADLQIDDEPV</sequence>
<dbReference type="InterPro" id="IPR045732">
    <property type="entry name" value="DUF6086"/>
</dbReference>